<dbReference type="AlphaFoldDB" id="A0A7N0RFP1"/>
<sequence>MSRGRRRVLRQRMAEIAVNENAAPLLCTYHRRLMADFIDALDSVVKQARENQTKSESLNDNFCKVGELCRVQADLI</sequence>
<reference evidence="1" key="1">
    <citation type="submission" date="2021-01" db="UniProtKB">
        <authorList>
            <consortium name="EnsemblPlants"/>
        </authorList>
    </citation>
    <scope>IDENTIFICATION</scope>
</reference>
<proteinExistence type="predicted"/>
<accession>A0A7N0RFP1</accession>
<keyword evidence="2" id="KW-1185">Reference proteome</keyword>
<dbReference type="Proteomes" id="UP000594263">
    <property type="component" value="Unplaced"/>
</dbReference>
<dbReference type="Gramene" id="Kaladp0011s0065.1.v1.1">
    <property type="protein sequence ID" value="Kaladp0011s0065.1.v1.1"/>
    <property type="gene ID" value="Kaladp0011s0065.v1.1"/>
</dbReference>
<name>A0A7N0RFP1_KALFE</name>
<protein>
    <submittedName>
        <fullName evidence="1">Uncharacterized protein</fullName>
    </submittedName>
</protein>
<dbReference type="EnsemblPlants" id="Kaladp0011s0065.1.v1.1">
    <property type="protein sequence ID" value="Kaladp0011s0065.1.v1.1"/>
    <property type="gene ID" value="Kaladp0011s0065.v1.1"/>
</dbReference>
<evidence type="ECO:0000313" key="2">
    <source>
        <dbReference type="Proteomes" id="UP000594263"/>
    </source>
</evidence>
<evidence type="ECO:0000313" key="1">
    <source>
        <dbReference type="EnsemblPlants" id="Kaladp0011s0065.1.v1.1"/>
    </source>
</evidence>
<organism evidence="1 2">
    <name type="scientific">Kalanchoe fedtschenkoi</name>
    <name type="common">Lavender scallops</name>
    <name type="synonym">South American air plant</name>
    <dbReference type="NCBI Taxonomy" id="63787"/>
    <lineage>
        <taxon>Eukaryota</taxon>
        <taxon>Viridiplantae</taxon>
        <taxon>Streptophyta</taxon>
        <taxon>Embryophyta</taxon>
        <taxon>Tracheophyta</taxon>
        <taxon>Spermatophyta</taxon>
        <taxon>Magnoliopsida</taxon>
        <taxon>eudicotyledons</taxon>
        <taxon>Gunneridae</taxon>
        <taxon>Pentapetalae</taxon>
        <taxon>Saxifragales</taxon>
        <taxon>Crassulaceae</taxon>
        <taxon>Kalanchoe</taxon>
    </lineage>
</organism>